<protein>
    <submittedName>
        <fullName evidence="2">Putative glycosyltransferase EpsJ</fullName>
    </submittedName>
</protein>
<dbReference type="Proteomes" id="UP000031668">
    <property type="component" value="Unassembled WGS sequence"/>
</dbReference>
<accession>A0A0C2I9M0</accession>
<evidence type="ECO:0000313" key="3">
    <source>
        <dbReference type="Proteomes" id="UP000031668"/>
    </source>
</evidence>
<evidence type="ECO:0000259" key="1">
    <source>
        <dbReference type="Pfam" id="PF00535"/>
    </source>
</evidence>
<sequence length="439" mass="50295">MSDESSNVIVSVIIPVHNAVEYISETLNTVLTQSLKDIEIIIVNDNSTDNTLGIVAKIADEDSRVRVITNPSNVGGGESRNIGLRIATGEYIIFLDDDDYADKEMLKRMSDRATALQTDVVICRCQSIDLQTNTHSPMPLSAREDLLPEKEVFSSRDIADDFFRAFIWWPWDKLFRREAILAMGLEFQPLRTTNDLYFVSGFMLLANRISLVDEILITHTINRAKSLSATRAHSWHCALEALTSLRSFMKDRDLLPSRSRDFNNYAVVFLEWNLNTISGPSFNLLFNDVKSFILSLEIDRDDFYDDFIKAAHGRIVNQSAEEYIFSLKDRVLRELEHAHMLNSTLQEEITSLKQSTLSQRSEIDVLKAQVSDKTTLIHEFEQLKTRLENEHHTQQQKLLSVHNELQELTQRYSDLVSSLSWKMTKPLRVVKAIAARKKP</sequence>
<feature type="domain" description="Glycosyltransferase 2-like" evidence="1">
    <location>
        <begin position="11"/>
        <end position="167"/>
    </location>
</feature>
<dbReference type="InterPro" id="IPR001173">
    <property type="entry name" value="Glyco_trans_2-like"/>
</dbReference>
<keyword evidence="2" id="KW-0808">Transferase</keyword>
<dbReference type="EMBL" id="JWZT01005166">
    <property type="protein sequence ID" value="KII61968.1"/>
    <property type="molecule type" value="Genomic_DNA"/>
</dbReference>
<comment type="caution">
    <text evidence="2">The sequence shown here is derived from an EMBL/GenBank/DDBJ whole genome shotgun (WGS) entry which is preliminary data.</text>
</comment>
<dbReference type="AlphaFoldDB" id="A0A0C2I9M0"/>
<dbReference type="SUPFAM" id="SSF53448">
    <property type="entry name" value="Nucleotide-diphospho-sugar transferases"/>
    <property type="match status" value="1"/>
</dbReference>
<dbReference type="OrthoDB" id="206708at2759"/>
<dbReference type="GO" id="GO:0016740">
    <property type="term" value="F:transferase activity"/>
    <property type="evidence" value="ECO:0007669"/>
    <property type="project" value="UniProtKB-KW"/>
</dbReference>
<dbReference type="PANTHER" id="PTHR22916">
    <property type="entry name" value="GLYCOSYLTRANSFERASE"/>
    <property type="match status" value="1"/>
</dbReference>
<dbReference type="CDD" id="cd00761">
    <property type="entry name" value="Glyco_tranf_GTA_type"/>
    <property type="match status" value="1"/>
</dbReference>
<keyword evidence="3" id="KW-1185">Reference proteome</keyword>
<dbReference type="Pfam" id="PF00535">
    <property type="entry name" value="Glycos_transf_2"/>
    <property type="match status" value="1"/>
</dbReference>
<proteinExistence type="predicted"/>
<dbReference type="Gene3D" id="3.90.550.10">
    <property type="entry name" value="Spore Coat Polysaccharide Biosynthesis Protein SpsA, Chain A"/>
    <property type="match status" value="1"/>
</dbReference>
<gene>
    <name evidence="2" type="ORF">RF11_02802</name>
</gene>
<name>A0A0C2I9M0_THEKT</name>
<organism evidence="2 3">
    <name type="scientific">Thelohanellus kitauei</name>
    <name type="common">Myxosporean</name>
    <dbReference type="NCBI Taxonomy" id="669202"/>
    <lineage>
        <taxon>Eukaryota</taxon>
        <taxon>Metazoa</taxon>
        <taxon>Cnidaria</taxon>
        <taxon>Myxozoa</taxon>
        <taxon>Myxosporea</taxon>
        <taxon>Bivalvulida</taxon>
        <taxon>Platysporina</taxon>
        <taxon>Myxobolidae</taxon>
        <taxon>Thelohanellus</taxon>
    </lineage>
</organism>
<evidence type="ECO:0000313" key="2">
    <source>
        <dbReference type="EMBL" id="KII61968.1"/>
    </source>
</evidence>
<dbReference type="InterPro" id="IPR029044">
    <property type="entry name" value="Nucleotide-diphossugar_trans"/>
</dbReference>
<reference evidence="2 3" key="1">
    <citation type="journal article" date="2014" name="Genome Biol. Evol.">
        <title>The genome of the myxosporean Thelohanellus kitauei shows adaptations to nutrient acquisition within its fish host.</title>
        <authorList>
            <person name="Yang Y."/>
            <person name="Xiong J."/>
            <person name="Zhou Z."/>
            <person name="Huo F."/>
            <person name="Miao W."/>
            <person name="Ran C."/>
            <person name="Liu Y."/>
            <person name="Zhang J."/>
            <person name="Feng J."/>
            <person name="Wang M."/>
            <person name="Wang M."/>
            <person name="Wang L."/>
            <person name="Yao B."/>
        </authorList>
    </citation>
    <scope>NUCLEOTIDE SEQUENCE [LARGE SCALE GENOMIC DNA]</scope>
    <source>
        <strain evidence="2">Wuqing</strain>
    </source>
</reference>